<feature type="region of interest" description="Disordered" evidence="1">
    <location>
        <begin position="468"/>
        <end position="490"/>
    </location>
</feature>
<dbReference type="STRING" id="310781.SAMN05216259_102434"/>
<proteinExistence type="predicted"/>
<protein>
    <recommendedName>
        <fullName evidence="5">DUF11 domain-containing protein</fullName>
    </recommendedName>
</protein>
<accession>A0A1G9Y6E2</accession>
<keyword evidence="2" id="KW-0812">Transmembrane</keyword>
<evidence type="ECO:0000256" key="1">
    <source>
        <dbReference type="SAM" id="MobiDB-lite"/>
    </source>
</evidence>
<sequence length="490" mass="49699">MVNSRSQCLACPAHNLCTLCGGNHMKHSSKRRAMALTAAVGAAMGLALTGVAAVPAQAADQPVIALQQIAPVAVSPATLTGVSRTALPYLSFTTTAKSLSTSATLTIDVTQLSQIATVTFSDNCTVVQHVASCGELFYYDDLTGVGTIGAETQMTVKAKAGAPVGSSGSYTISGTADNAEIVGGQGTVEIGGPAYDQAQPTNRTDLAVGSTVNEPVRFTNRGDRAADGTQVLLWASPGVGFAKHFANCEYSTGGDPMVAEMALCTIPGVVLPGEKAALAPAVRLNVEPTAYYTYLDSMVAPTGDPGIQQSAAGHQWTQGTGGQLTLRVITPGTATDAPSGVVSLSERGSHGNYRITSLQAANTADFSVTGASATAAEGDTVTLNFSMTNNGPATIFYRSGDIVGVVDVTLPPGTSPVGSSANCRQQGGGYSCSDQTIVSSAGAVTDFSVTVRVDQVIPGAQGSVSMNWGPAGQPAFDTNTSNDTAALTVN</sequence>
<feature type="compositionally biased region" description="Polar residues" evidence="1">
    <location>
        <begin position="476"/>
        <end position="490"/>
    </location>
</feature>
<evidence type="ECO:0000313" key="3">
    <source>
        <dbReference type="EMBL" id="SDN04712.1"/>
    </source>
</evidence>
<name>A0A1G9Y6E2_9ACTN</name>
<keyword evidence="4" id="KW-1185">Reference proteome</keyword>
<dbReference type="AlphaFoldDB" id="A0A1G9Y6E2"/>
<feature type="transmembrane region" description="Helical" evidence="2">
    <location>
        <begin position="33"/>
        <end position="54"/>
    </location>
</feature>
<keyword evidence="2" id="KW-0472">Membrane</keyword>
<dbReference type="EMBL" id="FNIE01000002">
    <property type="protein sequence ID" value="SDN04712.1"/>
    <property type="molecule type" value="Genomic_DNA"/>
</dbReference>
<evidence type="ECO:0000313" key="4">
    <source>
        <dbReference type="Proteomes" id="UP000199341"/>
    </source>
</evidence>
<evidence type="ECO:0000256" key="2">
    <source>
        <dbReference type="SAM" id="Phobius"/>
    </source>
</evidence>
<reference evidence="3 4" key="1">
    <citation type="submission" date="2016-10" db="EMBL/GenBank/DDBJ databases">
        <authorList>
            <person name="de Groot N.N."/>
        </authorList>
    </citation>
    <scope>NUCLEOTIDE SEQUENCE [LARGE SCALE GENOMIC DNA]</scope>
    <source>
        <strain evidence="3 4">CGMCC 4.2022</strain>
    </source>
</reference>
<keyword evidence="2" id="KW-1133">Transmembrane helix</keyword>
<gene>
    <name evidence="3" type="ORF">SAMN05216259_102434</name>
</gene>
<organism evidence="3 4">
    <name type="scientific">Actinacidiphila guanduensis</name>
    <dbReference type="NCBI Taxonomy" id="310781"/>
    <lineage>
        <taxon>Bacteria</taxon>
        <taxon>Bacillati</taxon>
        <taxon>Actinomycetota</taxon>
        <taxon>Actinomycetes</taxon>
        <taxon>Kitasatosporales</taxon>
        <taxon>Streptomycetaceae</taxon>
        <taxon>Actinacidiphila</taxon>
    </lineage>
</organism>
<evidence type="ECO:0008006" key="5">
    <source>
        <dbReference type="Google" id="ProtNLM"/>
    </source>
</evidence>
<dbReference type="Proteomes" id="UP000199341">
    <property type="component" value="Unassembled WGS sequence"/>
</dbReference>